<comment type="caution">
    <text evidence="3">The sequence shown here is derived from an EMBL/GenBank/DDBJ whole genome shotgun (WGS) entry which is preliminary data.</text>
</comment>
<keyword evidence="1" id="KW-0479">Metal-binding</keyword>
<name>A0AAD4XEU7_9MAGN</name>
<evidence type="ECO:0000256" key="1">
    <source>
        <dbReference type="PROSITE-ProRule" id="PRU00042"/>
    </source>
</evidence>
<reference evidence="3" key="1">
    <citation type="submission" date="2022-04" db="EMBL/GenBank/DDBJ databases">
        <title>A functionally conserved STORR gene fusion in Papaver species that diverged 16.8 million years ago.</title>
        <authorList>
            <person name="Catania T."/>
        </authorList>
    </citation>
    <scope>NUCLEOTIDE SEQUENCE</scope>
    <source>
        <strain evidence="3">S-188037</strain>
    </source>
</reference>
<dbReference type="InterPro" id="IPR013087">
    <property type="entry name" value="Znf_C2H2_type"/>
</dbReference>
<feature type="domain" description="C2H2-type" evidence="2">
    <location>
        <begin position="26"/>
        <end position="53"/>
    </location>
</feature>
<evidence type="ECO:0000259" key="2">
    <source>
        <dbReference type="PROSITE" id="PS50157"/>
    </source>
</evidence>
<dbReference type="Proteomes" id="UP001202328">
    <property type="component" value="Unassembled WGS sequence"/>
</dbReference>
<protein>
    <recommendedName>
        <fullName evidence="2">C2H2-type domain-containing protein</fullName>
    </recommendedName>
</protein>
<sequence length="70" mass="8254">MNPMEKMEEEGRFAEKKQNPRDIRCFYCEFCGICRSKKSLIVSHLQTHHNEEIEMNGIDEKEEAKSDTTC</sequence>
<gene>
    <name evidence="3" type="ORF">MKW98_003662</name>
</gene>
<dbReference type="PROSITE" id="PS50157">
    <property type="entry name" value="ZINC_FINGER_C2H2_2"/>
    <property type="match status" value="1"/>
</dbReference>
<dbReference type="EMBL" id="JAJJMB010010543">
    <property type="protein sequence ID" value="KAI3908017.1"/>
    <property type="molecule type" value="Genomic_DNA"/>
</dbReference>
<organism evidence="3 4">
    <name type="scientific">Papaver atlanticum</name>
    <dbReference type="NCBI Taxonomy" id="357466"/>
    <lineage>
        <taxon>Eukaryota</taxon>
        <taxon>Viridiplantae</taxon>
        <taxon>Streptophyta</taxon>
        <taxon>Embryophyta</taxon>
        <taxon>Tracheophyta</taxon>
        <taxon>Spermatophyta</taxon>
        <taxon>Magnoliopsida</taxon>
        <taxon>Ranunculales</taxon>
        <taxon>Papaveraceae</taxon>
        <taxon>Papaveroideae</taxon>
        <taxon>Papaver</taxon>
    </lineage>
</organism>
<keyword evidence="1" id="KW-0863">Zinc-finger</keyword>
<keyword evidence="1" id="KW-0862">Zinc</keyword>
<proteinExistence type="predicted"/>
<dbReference type="AlphaFoldDB" id="A0AAD4XEU7"/>
<evidence type="ECO:0000313" key="3">
    <source>
        <dbReference type="EMBL" id="KAI3908017.1"/>
    </source>
</evidence>
<accession>A0AAD4XEU7</accession>
<keyword evidence="4" id="KW-1185">Reference proteome</keyword>
<evidence type="ECO:0000313" key="4">
    <source>
        <dbReference type="Proteomes" id="UP001202328"/>
    </source>
</evidence>
<dbReference type="GO" id="GO:0008270">
    <property type="term" value="F:zinc ion binding"/>
    <property type="evidence" value="ECO:0007669"/>
    <property type="project" value="UniProtKB-KW"/>
</dbReference>